<feature type="region of interest" description="Disordered" evidence="1">
    <location>
        <begin position="1"/>
        <end position="25"/>
    </location>
</feature>
<name>A0ABV4HUM7_9GAMM</name>
<dbReference type="NCBIfam" id="TIGR03347">
    <property type="entry name" value="VI_chp_1"/>
    <property type="match status" value="1"/>
</dbReference>
<proteinExistence type="predicted"/>
<evidence type="ECO:0000256" key="1">
    <source>
        <dbReference type="SAM" id="MobiDB-lite"/>
    </source>
</evidence>
<dbReference type="PANTHER" id="PTHR35564:SF4">
    <property type="entry name" value="CYTOPLASMIC PROTEIN"/>
    <property type="match status" value="1"/>
</dbReference>
<evidence type="ECO:0000313" key="3">
    <source>
        <dbReference type="Proteomes" id="UP001566331"/>
    </source>
</evidence>
<keyword evidence="3" id="KW-1185">Reference proteome</keyword>
<dbReference type="Pfam" id="PF06996">
    <property type="entry name" value="T6SS_TssG"/>
    <property type="match status" value="2"/>
</dbReference>
<comment type="caution">
    <text evidence="2">The sequence shown here is derived from an EMBL/GenBank/DDBJ whole genome shotgun (WGS) entry which is preliminary data.</text>
</comment>
<organism evidence="2 3">
    <name type="scientific">Luteimonas salinilitoris</name>
    <dbReference type="NCBI Taxonomy" id="3237697"/>
    <lineage>
        <taxon>Bacteria</taxon>
        <taxon>Pseudomonadati</taxon>
        <taxon>Pseudomonadota</taxon>
        <taxon>Gammaproteobacteria</taxon>
        <taxon>Lysobacterales</taxon>
        <taxon>Lysobacteraceae</taxon>
        <taxon>Luteimonas</taxon>
    </lineage>
</organism>
<reference evidence="2 3" key="1">
    <citation type="submission" date="2024-07" db="EMBL/GenBank/DDBJ databases">
        <title>Luteimonas salilacus sp. nov., isolated from the shore soil of Salt Lake in Tibet of China.</title>
        <authorList>
            <person name="Zhang X."/>
            <person name="Li A."/>
        </authorList>
    </citation>
    <scope>NUCLEOTIDE SEQUENCE [LARGE SCALE GENOMIC DNA]</scope>
    <source>
        <strain evidence="2 3">B3-2-R+30</strain>
    </source>
</reference>
<sequence>MSEGSAIETAVAPGTAPGVEPPTAPIERLRADPQAFGFFQAVRLIYGAHGFDARGTAARPGPLRFVTPASLNFPPAELDTLEDDGSGGWRMGVRFFGLTGPSGVLPRHYTEWLIALRHGRDRAAQEFLDLFNHRLITLFWRAWAKYRPDIGCEFGFRNSPLRYIHHLVGLGTPALQARLQPTAGMRGRRHRVRMPAATEPAPERMRGPDEGERPPCPETPSTGCATERPLPGAAVAYFAGLISQRPHGAGALSQVVGDVVGAPVAVDGCLGTWQRVPAADRTRLARDSARLGDGCLLGSRYWDRQTTLRLRIGPLDRARFRGLLPRGDPGSSAGPALLPDVVELARFLTGLALDLHIKLALRAGDVLPLAIGDRGPDRPQLGWNTWLPGRRSARPADECEFHFSAMGGQSWR</sequence>
<evidence type="ECO:0000313" key="2">
    <source>
        <dbReference type="EMBL" id="MEZ0475506.1"/>
    </source>
</evidence>
<protein>
    <submittedName>
        <fullName evidence="2">Type VI secretion system baseplate subunit TssG</fullName>
    </submittedName>
</protein>
<dbReference type="Proteomes" id="UP001566331">
    <property type="component" value="Unassembled WGS sequence"/>
</dbReference>
<feature type="compositionally biased region" description="Basic and acidic residues" evidence="1">
    <location>
        <begin position="201"/>
        <end position="215"/>
    </location>
</feature>
<dbReference type="InterPro" id="IPR010732">
    <property type="entry name" value="T6SS_TssG-like"/>
</dbReference>
<gene>
    <name evidence="2" type="primary">tssG</name>
    <name evidence="2" type="ORF">AB6713_12915</name>
</gene>
<feature type="region of interest" description="Disordered" evidence="1">
    <location>
        <begin position="183"/>
        <end position="227"/>
    </location>
</feature>
<dbReference type="RefSeq" id="WP_370562473.1">
    <property type="nucleotide sequence ID" value="NZ_JBFWIB010000002.1"/>
</dbReference>
<accession>A0ABV4HUM7</accession>
<dbReference type="EMBL" id="JBFWIC010000017">
    <property type="protein sequence ID" value="MEZ0475506.1"/>
    <property type="molecule type" value="Genomic_DNA"/>
</dbReference>
<dbReference type="PANTHER" id="PTHR35564">
    <property type="match status" value="1"/>
</dbReference>